<dbReference type="Pfam" id="PF15299">
    <property type="entry name" value="ALS2CR8"/>
    <property type="match status" value="1"/>
</dbReference>
<feature type="non-terminal residue" evidence="1">
    <location>
        <position position="122"/>
    </location>
</feature>
<accession>A0AAD9V2L2</accession>
<name>A0AAD9V2L2_ACRCE</name>
<dbReference type="Proteomes" id="UP001249851">
    <property type="component" value="Unassembled WGS sequence"/>
</dbReference>
<sequence length="122" mass="13440">DSRCGKKEKAQKASEHDYSAGAGGYIKVQGTRKVDCPESLQVHTIRLQCAKQLNIVKRCYLKLPLSTSHVTHPVGGAGTVGHSIHPKIADKIRELVNKNTTTSDVVRKCLEQYVEKEMFGHG</sequence>
<keyword evidence="2" id="KW-1185">Reference proteome</keyword>
<dbReference type="GO" id="GO:0003700">
    <property type="term" value="F:DNA-binding transcription factor activity"/>
    <property type="evidence" value="ECO:0007669"/>
    <property type="project" value="InterPro"/>
</dbReference>
<evidence type="ECO:0000313" key="2">
    <source>
        <dbReference type="Proteomes" id="UP001249851"/>
    </source>
</evidence>
<evidence type="ECO:0000313" key="1">
    <source>
        <dbReference type="EMBL" id="KAK2558842.1"/>
    </source>
</evidence>
<gene>
    <name evidence="1" type="ORF">P5673_018453</name>
</gene>
<reference evidence="1" key="1">
    <citation type="journal article" date="2023" name="G3 (Bethesda)">
        <title>Whole genome assembly and annotation of the endangered Caribbean coral Acropora cervicornis.</title>
        <authorList>
            <person name="Selwyn J.D."/>
            <person name="Vollmer S.V."/>
        </authorList>
    </citation>
    <scope>NUCLEOTIDE SEQUENCE</scope>
    <source>
        <strain evidence="1">K2</strain>
    </source>
</reference>
<dbReference type="InterPro" id="IPR029309">
    <property type="entry name" value="CaRF"/>
</dbReference>
<protein>
    <submittedName>
        <fullName evidence="1">Uncharacterized protein</fullName>
    </submittedName>
</protein>
<dbReference type="AlphaFoldDB" id="A0AAD9V2L2"/>
<reference evidence="1" key="2">
    <citation type="journal article" date="2023" name="Science">
        <title>Genomic signatures of disease resistance in endangered staghorn corals.</title>
        <authorList>
            <person name="Vollmer S.V."/>
            <person name="Selwyn J.D."/>
            <person name="Despard B.A."/>
            <person name="Roesel C.L."/>
        </authorList>
    </citation>
    <scope>NUCLEOTIDE SEQUENCE</scope>
    <source>
        <strain evidence="1">K2</strain>
    </source>
</reference>
<organism evidence="1 2">
    <name type="scientific">Acropora cervicornis</name>
    <name type="common">Staghorn coral</name>
    <dbReference type="NCBI Taxonomy" id="6130"/>
    <lineage>
        <taxon>Eukaryota</taxon>
        <taxon>Metazoa</taxon>
        <taxon>Cnidaria</taxon>
        <taxon>Anthozoa</taxon>
        <taxon>Hexacorallia</taxon>
        <taxon>Scleractinia</taxon>
        <taxon>Astrocoeniina</taxon>
        <taxon>Acroporidae</taxon>
        <taxon>Acropora</taxon>
    </lineage>
</organism>
<dbReference type="EMBL" id="JARQWQ010000042">
    <property type="protein sequence ID" value="KAK2558842.1"/>
    <property type="molecule type" value="Genomic_DNA"/>
</dbReference>
<proteinExistence type="predicted"/>
<comment type="caution">
    <text evidence="1">The sequence shown here is derived from an EMBL/GenBank/DDBJ whole genome shotgun (WGS) entry which is preliminary data.</text>
</comment>